<dbReference type="NCBIfam" id="NF003519">
    <property type="entry name" value="PRK05182.2-5"/>
    <property type="match status" value="1"/>
</dbReference>
<dbReference type="GO" id="GO:0003899">
    <property type="term" value="F:DNA-directed RNA polymerase activity"/>
    <property type="evidence" value="ECO:0007669"/>
    <property type="project" value="UniProtKB-UniRule"/>
</dbReference>
<dbReference type="InterPro" id="IPR011263">
    <property type="entry name" value="DNA-dir_RNA_pol_RpoA/D/Rpb3"/>
</dbReference>
<dbReference type="STRING" id="1120918.SAMN05216249_10561"/>
<evidence type="ECO:0000313" key="14">
    <source>
        <dbReference type="Proteomes" id="UP000198838"/>
    </source>
</evidence>
<comment type="subunit">
    <text evidence="11">Homodimer. The RNAP catalytic core consists of 2 alpha, 1 beta, 1 beta' and 1 omega subunit. When a sigma factor is associated with the core the holoenzyme is formed, which can initiate transcription.</text>
</comment>
<sequence>MFDFEKPNIKIDEISEDCKYGRFVVEPLERGYGTTLGNSLRRIMLSSLPGCAVSQVKIDGVLHEFSSIPGVKEDVIEIIMNIKSLAIKNDSDTYEDKTAYIEFEGEGVVTAGDIHFNDPNFSVLNPELEIAHLNGGNDSKLYIELTITSGRGYVSAEKNKNADLPIGVIAIDSIFTPVERVNIKVENTRVGQITDYDKLTLEVYTNGTTKPDEALSLAAKVLSEHLNLFIDLSESSKSIPVMSEKEESEQEKRLEMSIDELELSVRSYNCLKRAGINTVQELTSKTPEDMMKVRNLGRKSLDEVLAKLKELGLYLNQGEE</sequence>
<evidence type="ECO:0000256" key="2">
    <source>
        <dbReference type="ARBA" id="ARBA00012418"/>
    </source>
</evidence>
<dbReference type="GO" id="GO:0003677">
    <property type="term" value="F:DNA binding"/>
    <property type="evidence" value="ECO:0007669"/>
    <property type="project" value="UniProtKB-UniRule"/>
</dbReference>
<evidence type="ECO:0000256" key="5">
    <source>
        <dbReference type="ARBA" id="ARBA00022679"/>
    </source>
</evidence>
<evidence type="ECO:0000256" key="11">
    <source>
        <dbReference type="HAMAP-Rule" id="MF_00059"/>
    </source>
</evidence>
<dbReference type="Gene3D" id="2.170.120.12">
    <property type="entry name" value="DNA-directed RNA polymerase, insert domain"/>
    <property type="match status" value="1"/>
</dbReference>
<evidence type="ECO:0000256" key="9">
    <source>
        <dbReference type="ARBA" id="ARBA00033070"/>
    </source>
</evidence>
<keyword evidence="4 11" id="KW-0240">DNA-directed RNA polymerase</keyword>
<comment type="function">
    <text evidence="11">DNA-dependent RNA polymerase catalyzes the transcription of DNA into RNA using the four ribonucleoside triphosphates as substrates.</text>
</comment>
<dbReference type="RefSeq" id="WP_092871127.1">
    <property type="nucleotide sequence ID" value="NZ_FOJY01000005.1"/>
</dbReference>
<dbReference type="GO" id="GO:0005737">
    <property type="term" value="C:cytoplasm"/>
    <property type="evidence" value="ECO:0007669"/>
    <property type="project" value="UniProtKB-ARBA"/>
</dbReference>
<reference evidence="13 14" key="1">
    <citation type="submission" date="2016-10" db="EMBL/GenBank/DDBJ databases">
        <authorList>
            <person name="de Groot N.N."/>
        </authorList>
    </citation>
    <scope>NUCLEOTIDE SEQUENCE [LARGE SCALE GENOMIC DNA]</scope>
    <source>
        <strain evidence="13 14">DSM 5522</strain>
    </source>
</reference>
<feature type="region of interest" description="Alpha N-terminal domain (alpha-NTD)" evidence="11">
    <location>
        <begin position="1"/>
        <end position="233"/>
    </location>
</feature>
<dbReference type="SMART" id="SM00662">
    <property type="entry name" value="RPOLD"/>
    <property type="match status" value="1"/>
</dbReference>
<dbReference type="InterPro" id="IPR036603">
    <property type="entry name" value="RBP11-like"/>
</dbReference>
<feature type="domain" description="DNA-directed RNA polymerase RpoA/D/Rpb3-type" evidence="12">
    <location>
        <begin position="20"/>
        <end position="232"/>
    </location>
</feature>
<dbReference type="GO" id="GO:0006351">
    <property type="term" value="P:DNA-templated transcription"/>
    <property type="evidence" value="ECO:0007669"/>
    <property type="project" value="UniProtKB-UniRule"/>
</dbReference>
<evidence type="ECO:0000256" key="6">
    <source>
        <dbReference type="ARBA" id="ARBA00022695"/>
    </source>
</evidence>
<dbReference type="NCBIfam" id="TIGR02027">
    <property type="entry name" value="rpoA"/>
    <property type="match status" value="1"/>
</dbReference>
<keyword evidence="7 11" id="KW-0804">Transcription</keyword>
<feature type="region of interest" description="Alpha C-terminal domain (alpha-CTD)" evidence="11">
    <location>
        <begin position="250"/>
        <end position="320"/>
    </location>
</feature>
<comment type="catalytic activity">
    <reaction evidence="10 11">
        <text>RNA(n) + a ribonucleoside 5'-triphosphate = RNA(n+1) + diphosphate</text>
        <dbReference type="Rhea" id="RHEA:21248"/>
        <dbReference type="Rhea" id="RHEA-COMP:14527"/>
        <dbReference type="Rhea" id="RHEA-COMP:17342"/>
        <dbReference type="ChEBI" id="CHEBI:33019"/>
        <dbReference type="ChEBI" id="CHEBI:61557"/>
        <dbReference type="ChEBI" id="CHEBI:140395"/>
        <dbReference type="EC" id="2.7.7.6"/>
    </reaction>
</comment>
<dbReference type="FunFam" id="2.170.120.12:FF:000001">
    <property type="entry name" value="DNA-directed RNA polymerase subunit alpha"/>
    <property type="match status" value="1"/>
</dbReference>
<evidence type="ECO:0000256" key="8">
    <source>
        <dbReference type="ARBA" id="ARBA00032524"/>
    </source>
</evidence>
<dbReference type="Proteomes" id="UP000198838">
    <property type="component" value="Unassembled WGS sequence"/>
</dbReference>
<dbReference type="CDD" id="cd06928">
    <property type="entry name" value="RNAP_alpha_NTD"/>
    <property type="match status" value="1"/>
</dbReference>
<evidence type="ECO:0000256" key="4">
    <source>
        <dbReference type="ARBA" id="ARBA00022478"/>
    </source>
</evidence>
<dbReference type="OrthoDB" id="9805706at2"/>
<dbReference type="NCBIfam" id="NF003515">
    <property type="entry name" value="PRK05182.2-1"/>
    <property type="match status" value="1"/>
</dbReference>
<accession>A0A1I0WZ42</accession>
<keyword evidence="14" id="KW-1185">Reference proteome</keyword>
<dbReference type="Pfam" id="PF03118">
    <property type="entry name" value="RNA_pol_A_CTD"/>
    <property type="match status" value="1"/>
</dbReference>
<gene>
    <name evidence="11" type="primary">rpoA</name>
    <name evidence="13" type="ORF">SAMN05216249_10561</name>
</gene>
<dbReference type="AlphaFoldDB" id="A0A1I0WZ42"/>
<dbReference type="SUPFAM" id="SSF56553">
    <property type="entry name" value="Insert subdomain of RNA polymerase alpha subunit"/>
    <property type="match status" value="1"/>
</dbReference>
<dbReference type="SUPFAM" id="SSF55257">
    <property type="entry name" value="RBP11-like subunits of RNA polymerase"/>
    <property type="match status" value="1"/>
</dbReference>
<dbReference type="Gene3D" id="1.10.150.20">
    <property type="entry name" value="5' to 3' exonuclease, C-terminal subdomain"/>
    <property type="match status" value="1"/>
</dbReference>
<dbReference type="HAMAP" id="MF_00059">
    <property type="entry name" value="RNApol_bact_RpoA"/>
    <property type="match status" value="1"/>
</dbReference>
<evidence type="ECO:0000313" key="13">
    <source>
        <dbReference type="EMBL" id="SFA93430.1"/>
    </source>
</evidence>
<keyword evidence="6 11" id="KW-0548">Nucleotidyltransferase</keyword>
<dbReference type="NCBIfam" id="NF003513">
    <property type="entry name" value="PRK05182.1-2"/>
    <property type="match status" value="1"/>
</dbReference>
<dbReference type="InterPro" id="IPR011773">
    <property type="entry name" value="DNA-dir_RpoA"/>
</dbReference>
<dbReference type="Pfam" id="PF01193">
    <property type="entry name" value="RNA_pol_L"/>
    <property type="match status" value="1"/>
</dbReference>
<dbReference type="InterPro" id="IPR011260">
    <property type="entry name" value="RNAP_asu_C"/>
</dbReference>
<dbReference type="Gene3D" id="3.30.1360.10">
    <property type="entry name" value="RNA polymerase, RBP11-like subunit"/>
    <property type="match status" value="1"/>
</dbReference>
<dbReference type="SUPFAM" id="SSF47789">
    <property type="entry name" value="C-terminal domain of RNA polymerase alpha subunit"/>
    <property type="match status" value="1"/>
</dbReference>
<evidence type="ECO:0000256" key="7">
    <source>
        <dbReference type="ARBA" id="ARBA00023163"/>
    </source>
</evidence>
<evidence type="ECO:0000256" key="3">
    <source>
        <dbReference type="ARBA" id="ARBA00015972"/>
    </source>
</evidence>
<proteinExistence type="inferred from homology"/>
<dbReference type="InterPro" id="IPR036643">
    <property type="entry name" value="RNApol_insert_sf"/>
</dbReference>
<protein>
    <recommendedName>
        <fullName evidence="3 11">DNA-directed RNA polymerase subunit alpha</fullName>
        <shortName evidence="11">RNAP subunit alpha</shortName>
        <ecNumber evidence="2 11">2.7.7.6</ecNumber>
    </recommendedName>
    <alternativeName>
        <fullName evidence="9 11">RNA polymerase subunit alpha</fullName>
    </alternativeName>
    <alternativeName>
        <fullName evidence="8 11">Transcriptase subunit alpha</fullName>
    </alternativeName>
</protein>
<evidence type="ECO:0000256" key="1">
    <source>
        <dbReference type="ARBA" id="ARBA00007123"/>
    </source>
</evidence>
<dbReference type="Pfam" id="PF01000">
    <property type="entry name" value="RNA_pol_A_bac"/>
    <property type="match status" value="1"/>
</dbReference>
<dbReference type="InterPro" id="IPR011262">
    <property type="entry name" value="DNA-dir_RNA_pol_insert"/>
</dbReference>
<evidence type="ECO:0000256" key="10">
    <source>
        <dbReference type="ARBA" id="ARBA00048552"/>
    </source>
</evidence>
<dbReference type="EMBL" id="FOJY01000005">
    <property type="protein sequence ID" value="SFA93430.1"/>
    <property type="molecule type" value="Genomic_DNA"/>
</dbReference>
<dbReference type="GO" id="GO:0000428">
    <property type="term" value="C:DNA-directed RNA polymerase complex"/>
    <property type="evidence" value="ECO:0007669"/>
    <property type="project" value="UniProtKB-KW"/>
</dbReference>
<keyword evidence="5 11" id="KW-0808">Transferase</keyword>
<comment type="similarity">
    <text evidence="1 11">Belongs to the RNA polymerase alpha chain family.</text>
</comment>
<comment type="domain">
    <text evidence="11">The N-terminal domain is essential for RNAP assembly and basal transcription, whereas the C-terminal domain is involved in interaction with transcriptional regulators and with upstream promoter elements.</text>
</comment>
<dbReference type="GO" id="GO:0046983">
    <property type="term" value="F:protein dimerization activity"/>
    <property type="evidence" value="ECO:0007669"/>
    <property type="project" value="InterPro"/>
</dbReference>
<dbReference type="EC" id="2.7.7.6" evidence="2 11"/>
<name>A0A1I0WZ42_9FIRM</name>
<organism evidence="13 14">
    <name type="scientific">Acetitomaculum ruminis DSM 5522</name>
    <dbReference type="NCBI Taxonomy" id="1120918"/>
    <lineage>
        <taxon>Bacteria</taxon>
        <taxon>Bacillati</taxon>
        <taxon>Bacillota</taxon>
        <taxon>Clostridia</taxon>
        <taxon>Lachnospirales</taxon>
        <taxon>Lachnospiraceae</taxon>
        <taxon>Acetitomaculum</taxon>
    </lineage>
</organism>
<evidence type="ECO:0000259" key="12">
    <source>
        <dbReference type="SMART" id="SM00662"/>
    </source>
</evidence>